<organism evidence="4 5">
    <name type="scientific">Pseudonocardia lutea</name>
    <dbReference type="NCBI Taxonomy" id="2172015"/>
    <lineage>
        <taxon>Bacteria</taxon>
        <taxon>Bacillati</taxon>
        <taxon>Actinomycetota</taxon>
        <taxon>Actinomycetes</taxon>
        <taxon>Pseudonocardiales</taxon>
        <taxon>Pseudonocardiaceae</taxon>
        <taxon>Pseudonocardia</taxon>
    </lineage>
</organism>
<dbReference type="InterPro" id="IPR051122">
    <property type="entry name" value="SDR_DHRS6-like"/>
</dbReference>
<comment type="similarity">
    <text evidence="1">Belongs to the short-chain dehydrogenases/reductases (SDR) family.</text>
</comment>
<dbReference type="EMBL" id="JBHSQK010000075">
    <property type="protein sequence ID" value="MFC5951551.1"/>
    <property type="molecule type" value="Genomic_DNA"/>
</dbReference>
<evidence type="ECO:0000313" key="4">
    <source>
        <dbReference type="EMBL" id="MFC5951551.1"/>
    </source>
</evidence>
<dbReference type="Proteomes" id="UP001596119">
    <property type="component" value="Unassembled WGS sequence"/>
</dbReference>
<dbReference type="RefSeq" id="WP_379569609.1">
    <property type="nucleotide sequence ID" value="NZ_JBHSQK010000075.1"/>
</dbReference>
<dbReference type="InterPro" id="IPR057326">
    <property type="entry name" value="KR_dom"/>
</dbReference>
<dbReference type="Gene3D" id="3.40.50.720">
    <property type="entry name" value="NAD(P)-binding Rossmann-like Domain"/>
    <property type="match status" value="1"/>
</dbReference>
<dbReference type="Pfam" id="PF13561">
    <property type="entry name" value="adh_short_C2"/>
    <property type="match status" value="1"/>
</dbReference>
<dbReference type="CDD" id="cd05233">
    <property type="entry name" value="SDR_c"/>
    <property type="match status" value="1"/>
</dbReference>
<dbReference type="PRINTS" id="PR00081">
    <property type="entry name" value="GDHRDH"/>
</dbReference>
<dbReference type="SUPFAM" id="SSF51735">
    <property type="entry name" value="NAD(P)-binding Rossmann-fold domains"/>
    <property type="match status" value="1"/>
</dbReference>
<evidence type="ECO:0000256" key="1">
    <source>
        <dbReference type="ARBA" id="ARBA00006484"/>
    </source>
</evidence>
<evidence type="ECO:0000259" key="3">
    <source>
        <dbReference type="SMART" id="SM00822"/>
    </source>
</evidence>
<evidence type="ECO:0000313" key="5">
    <source>
        <dbReference type="Proteomes" id="UP001596119"/>
    </source>
</evidence>
<accession>A0ABW1IFV9</accession>
<dbReference type="InterPro" id="IPR036291">
    <property type="entry name" value="NAD(P)-bd_dom_sf"/>
</dbReference>
<dbReference type="SMART" id="SM00822">
    <property type="entry name" value="PKS_KR"/>
    <property type="match status" value="1"/>
</dbReference>
<feature type="domain" description="Ketoreductase" evidence="3">
    <location>
        <begin position="7"/>
        <end position="181"/>
    </location>
</feature>
<gene>
    <name evidence="4" type="ORF">ACFQH9_25120</name>
</gene>
<protein>
    <submittedName>
        <fullName evidence="4">SDR family oxidoreductase</fullName>
    </submittedName>
</protein>
<keyword evidence="5" id="KW-1185">Reference proteome</keyword>
<keyword evidence="2" id="KW-0560">Oxidoreductase</keyword>
<dbReference type="PANTHER" id="PTHR43477">
    <property type="entry name" value="DIHYDROANTICAPSIN 7-DEHYDROGENASE"/>
    <property type="match status" value="1"/>
</dbReference>
<sequence length="240" mass="24892">MTGIEGATVVVLGGTSGLGLATAELAAERGAGRVVVGGRDPERLAEALTRLGPRSEGHEVDVSDEEAITTFLERAGRLDHLLVTPSKLVPTAVVDARAEAVRPALDLRFWAAFHASRHGARLIDPGGSITLMSGIAGTRPMAREAVAGASCAAVEALMRSLVTELAPIRCNVLSPGYVDTPLLDGFFGEARTARIAAIAEQLPGRRIGSPAEIADAALFLMGNAYMNGHVLTIDGGHTLV</sequence>
<reference evidence="5" key="1">
    <citation type="journal article" date="2019" name="Int. J. Syst. Evol. Microbiol.">
        <title>The Global Catalogue of Microorganisms (GCM) 10K type strain sequencing project: providing services to taxonomists for standard genome sequencing and annotation.</title>
        <authorList>
            <consortium name="The Broad Institute Genomics Platform"/>
            <consortium name="The Broad Institute Genome Sequencing Center for Infectious Disease"/>
            <person name="Wu L."/>
            <person name="Ma J."/>
        </authorList>
    </citation>
    <scope>NUCLEOTIDE SEQUENCE [LARGE SCALE GENOMIC DNA]</scope>
    <source>
        <strain evidence="5">CGMCC 4.7397</strain>
    </source>
</reference>
<proteinExistence type="inferred from homology"/>
<name>A0ABW1IFV9_9PSEU</name>
<evidence type="ECO:0000256" key="2">
    <source>
        <dbReference type="ARBA" id="ARBA00023002"/>
    </source>
</evidence>
<comment type="caution">
    <text evidence="4">The sequence shown here is derived from an EMBL/GenBank/DDBJ whole genome shotgun (WGS) entry which is preliminary data.</text>
</comment>
<dbReference type="InterPro" id="IPR002347">
    <property type="entry name" value="SDR_fam"/>
</dbReference>
<dbReference type="PANTHER" id="PTHR43477:SF1">
    <property type="entry name" value="DIHYDROANTICAPSIN 7-DEHYDROGENASE"/>
    <property type="match status" value="1"/>
</dbReference>